<accession>A0A9P8LBH9</accession>
<evidence type="ECO:0000256" key="4">
    <source>
        <dbReference type="SAM" id="MobiDB-lite"/>
    </source>
</evidence>
<comment type="caution">
    <text evidence="5">The sequence shown here is derived from an EMBL/GenBank/DDBJ whole genome shotgun (WGS) entry which is preliminary data.</text>
</comment>
<dbReference type="Proteomes" id="UP000750711">
    <property type="component" value="Unassembled WGS sequence"/>
</dbReference>
<organism evidence="5 6">
    <name type="scientific">Trichoglossum hirsutum</name>
    <dbReference type="NCBI Taxonomy" id="265104"/>
    <lineage>
        <taxon>Eukaryota</taxon>
        <taxon>Fungi</taxon>
        <taxon>Dikarya</taxon>
        <taxon>Ascomycota</taxon>
        <taxon>Pezizomycotina</taxon>
        <taxon>Geoglossomycetes</taxon>
        <taxon>Geoglossales</taxon>
        <taxon>Geoglossaceae</taxon>
        <taxon>Trichoglossum</taxon>
    </lineage>
</organism>
<sequence length="422" mass="47408">MASPRASSLSPPPVPTKELTGKEKLDEVTELMDKLKVDMKEITMLPHQRAALLERVKIHGRKVDNADPIFSDENDNADDQFLLSRILFLTTYNTSLNFEHLIDEHHLADNLNQSIARQAKSYSKSPRKVQPSPQDDLALSENLKLIFNITHFLPHRASVFSKSISNILKILCRRAIQDPPLQAPTPYLINALLNLDLEGSKSGFNPPLFPKIDPKCNAERLIDLLDKASTSYREAEIDQVGAPLVTLLRKVYELAPEVIKNYMQSRMLPSEEDRKKPLGRSDNLSSRLLNFSSSPMMATLRESVSSLLFELSDKDATRFVENVGYGFASGFLMTHNLPVPENAMEAFSAGEGGDKGKRINPITGQLLDSEGATDETEMTEEEKEREAEKLFVLFERLKKTGVVKVKNPVEQAMEDGRFEEID</sequence>
<dbReference type="GO" id="GO:0005085">
    <property type="term" value="F:guanyl-nucleotide exchange factor activity"/>
    <property type="evidence" value="ECO:0007669"/>
    <property type="project" value="UniProtKB-KW"/>
</dbReference>
<evidence type="ECO:0000256" key="2">
    <source>
        <dbReference type="ARBA" id="ARBA00022658"/>
    </source>
</evidence>
<dbReference type="AlphaFoldDB" id="A0A9P8LBH9"/>
<name>A0A9P8LBH9_9PEZI</name>
<evidence type="ECO:0000313" key="5">
    <source>
        <dbReference type="EMBL" id="KAH0559013.1"/>
    </source>
</evidence>
<gene>
    <name evidence="5" type="ORF">GP486_004373</name>
</gene>
<dbReference type="PANTHER" id="PTHR12425:SF5">
    <property type="entry name" value="SYNEMBRYN"/>
    <property type="match status" value="1"/>
</dbReference>
<dbReference type="GO" id="GO:0001965">
    <property type="term" value="F:G-protein alpha-subunit binding"/>
    <property type="evidence" value="ECO:0007669"/>
    <property type="project" value="TreeGrafter"/>
</dbReference>
<dbReference type="PANTHER" id="PTHR12425">
    <property type="entry name" value="SYNEMBRYN"/>
    <property type="match status" value="1"/>
</dbReference>
<keyword evidence="3" id="KW-0143">Chaperone</keyword>
<dbReference type="GO" id="GO:0007186">
    <property type="term" value="P:G protein-coupled receptor signaling pathway"/>
    <property type="evidence" value="ECO:0007669"/>
    <property type="project" value="TreeGrafter"/>
</dbReference>
<evidence type="ECO:0008006" key="7">
    <source>
        <dbReference type="Google" id="ProtNLM"/>
    </source>
</evidence>
<dbReference type="InterPro" id="IPR019318">
    <property type="entry name" value="Gua_nucleotide_exch_fac_Ric8"/>
</dbReference>
<keyword evidence="6" id="KW-1185">Reference proteome</keyword>
<evidence type="ECO:0000256" key="1">
    <source>
        <dbReference type="ARBA" id="ARBA00009049"/>
    </source>
</evidence>
<reference evidence="5" key="1">
    <citation type="submission" date="2021-03" db="EMBL/GenBank/DDBJ databases">
        <title>Comparative genomics and phylogenomic investigation of the class Geoglossomycetes provide insights into ecological specialization and systematics.</title>
        <authorList>
            <person name="Melie T."/>
            <person name="Pirro S."/>
            <person name="Miller A.N."/>
            <person name="Quandt A."/>
        </authorList>
    </citation>
    <scope>NUCLEOTIDE SEQUENCE</scope>
    <source>
        <strain evidence="5">CAQ_001_2017</strain>
    </source>
</reference>
<feature type="region of interest" description="Disordered" evidence="4">
    <location>
        <begin position="1"/>
        <end position="25"/>
    </location>
</feature>
<dbReference type="GO" id="GO:0005737">
    <property type="term" value="C:cytoplasm"/>
    <property type="evidence" value="ECO:0007669"/>
    <property type="project" value="TreeGrafter"/>
</dbReference>
<dbReference type="EMBL" id="JAGHQM010000681">
    <property type="protein sequence ID" value="KAH0559013.1"/>
    <property type="molecule type" value="Genomic_DNA"/>
</dbReference>
<evidence type="ECO:0000256" key="3">
    <source>
        <dbReference type="ARBA" id="ARBA00023186"/>
    </source>
</evidence>
<evidence type="ECO:0000313" key="6">
    <source>
        <dbReference type="Proteomes" id="UP000750711"/>
    </source>
</evidence>
<protein>
    <recommendedName>
        <fullName evidence="7">Guanine nucleotide exchange factor synembryn</fullName>
    </recommendedName>
</protein>
<keyword evidence="2" id="KW-0344">Guanine-nucleotide releasing factor</keyword>
<dbReference type="Pfam" id="PF10165">
    <property type="entry name" value="Ric8"/>
    <property type="match status" value="1"/>
</dbReference>
<comment type="similarity">
    <text evidence="1">Belongs to the synembryn family.</text>
</comment>
<proteinExistence type="inferred from homology"/>